<feature type="transmembrane region" description="Helical" evidence="6">
    <location>
        <begin position="163"/>
        <end position="185"/>
    </location>
</feature>
<dbReference type="AlphaFoldDB" id="A0A852RY08"/>
<feature type="transmembrane region" description="Helical" evidence="6">
    <location>
        <begin position="51"/>
        <end position="70"/>
    </location>
</feature>
<dbReference type="GO" id="GO:0005886">
    <property type="term" value="C:plasma membrane"/>
    <property type="evidence" value="ECO:0007669"/>
    <property type="project" value="UniProtKB-SubCell"/>
</dbReference>
<evidence type="ECO:0000313" key="7">
    <source>
        <dbReference type="EMBL" id="NYD32734.1"/>
    </source>
</evidence>
<organism evidence="7 8">
    <name type="scientific">Nocardioides kongjuensis</name>
    <dbReference type="NCBI Taxonomy" id="349522"/>
    <lineage>
        <taxon>Bacteria</taxon>
        <taxon>Bacillati</taxon>
        <taxon>Actinomycetota</taxon>
        <taxon>Actinomycetes</taxon>
        <taxon>Propionibacteriales</taxon>
        <taxon>Nocardioidaceae</taxon>
        <taxon>Nocardioides</taxon>
    </lineage>
</organism>
<gene>
    <name evidence="7" type="ORF">BJ958_004280</name>
</gene>
<feature type="transmembrane region" description="Helical" evidence="6">
    <location>
        <begin position="247"/>
        <end position="266"/>
    </location>
</feature>
<feature type="transmembrane region" description="Helical" evidence="6">
    <location>
        <begin position="215"/>
        <end position="235"/>
    </location>
</feature>
<evidence type="ECO:0000256" key="3">
    <source>
        <dbReference type="ARBA" id="ARBA00022692"/>
    </source>
</evidence>
<accession>A0A852RY08</accession>
<proteinExistence type="predicted"/>
<evidence type="ECO:0000256" key="5">
    <source>
        <dbReference type="ARBA" id="ARBA00023136"/>
    </source>
</evidence>
<evidence type="ECO:0000256" key="4">
    <source>
        <dbReference type="ARBA" id="ARBA00022989"/>
    </source>
</evidence>
<comment type="subcellular location">
    <subcellularLocation>
        <location evidence="1">Cell membrane</location>
        <topology evidence="1">Multi-pass membrane protein</topology>
    </subcellularLocation>
</comment>
<evidence type="ECO:0000313" key="8">
    <source>
        <dbReference type="Proteomes" id="UP000582231"/>
    </source>
</evidence>
<evidence type="ECO:0000256" key="6">
    <source>
        <dbReference type="SAM" id="Phobius"/>
    </source>
</evidence>
<evidence type="ECO:0000256" key="2">
    <source>
        <dbReference type="ARBA" id="ARBA00022475"/>
    </source>
</evidence>
<keyword evidence="8" id="KW-1185">Reference proteome</keyword>
<dbReference type="GO" id="GO:0022857">
    <property type="term" value="F:transmembrane transporter activity"/>
    <property type="evidence" value="ECO:0007669"/>
    <property type="project" value="InterPro"/>
</dbReference>
<dbReference type="InterPro" id="IPR001851">
    <property type="entry name" value="ABC_transp_permease"/>
</dbReference>
<feature type="transmembrane region" description="Helical" evidence="6">
    <location>
        <begin position="20"/>
        <end position="39"/>
    </location>
</feature>
<keyword evidence="5 6" id="KW-0472">Membrane</keyword>
<feature type="transmembrane region" description="Helical" evidence="6">
    <location>
        <begin position="298"/>
        <end position="314"/>
    </location>
</feature>
<keyword evidence="3 6" id="KW-0812">Transmembrane</keyword>
<dbReference type="RefSeq" id="WP_179728875.1">
    <property type="nucleotide sequence ID" value="NZ_BAABEF010000001.1"/>
</dbReference>
<reference evidence="7 8" key="1">
    <citation type="submission" date="2020-07" db="EMBL/GenBank/DDBJ databases">
        <title>Sequencing the genomes of 1000 actinobacteria strains.</title>
        <authorList>
            <person name="Klenk H.-P."/>
        </authorList>
    </citation>
    <scope>NUCLEOTIDE SEQUENCE [LARGE SCALE GENOMIC DNA]</scope>
    <source>
        <strain evidence="7 8">DSM 19082</strain>
    </source>
</reference>
<name>A0A852RY08_9ACTN</name>
<keyword evidence="2" id="KW-1003">Cell membrane</keyword>
<comment type="caution">
    <text evidence="7">The sequence shown here is derived from an EMBL/GenBank/DDBJ whole genome shotgun (WGS) entry which is preliminary data.</text>
</comment>
<feature type="transmembrane region" description="Helical" evidence="6">
    <location>
        <begin position="76"/>
        <end position="92"/>
    </location>
</feature>
<evidence type="ECO:0000256" key="1">
    <source>
        <dbReference type="ARBA" id="ARBA00004651"/>
    </source>
</evidence>
<dbReference type="Proteomes" id="UP000582231">
    <property type="component" value="Unassembled WGS sequence"/>
</dbReference>
<keyword evidence="4 6" id="KW-1133">Transmembrane helix</keyword>
<dbReference type="Pfam" id="PF02653">
    <property type="entry name" value="BPD_transp_2"/>
    <property type="match status" value="1"/>
</dbReference>
<protein>
    <submittedName>
        <fullName evidence="7">Ribose transport system permease protein</fullName>
    </submittedName>
</protein>
<feature type="transmembrane region" description="Helical" evidence="6">
    <location>
        <begin position="272"/>
        <end position="291"/>
    </location>
</feature>
<dbReference type="EMBL" id="JACCBF010000001">
    <property type="protein sequence ID" value="NYD32734.1"/>
    <property type="molecule type" value="Genomic_DNA"/>
</dbReference>
<feature type="transmembrane region" description="Helical" evidence="6">
    <location>
        <begin position="122"/>
        <end position="142"/>
    </location>
</feature>
<sequence length="319" mass="32647">MTTPTLPAPRSLALARDYGVVLSAVGLFIALAIASAPFRTGTNQLNLLDQWSTIGIIACGSTICIVAGGFDLSVDAIFALSGVLAAWLAVHLGDPTLALLVGMLSGLVLGVFNGLLVTVGRINPFVATIASSVVFLGIAQLITRGSVLSVAGQGFSRLGLQRFGDLTLPAVVFVVFAVLTAVLLARTVVGRRLYAVGGNYEAARYSGIAVNRVQVFAYAVSGLSASIAGVLAASRNSSASADIRTDLAFQAITAVVIGGVSIYGGAGTIPRALVGVLILALIGNGFNLLAVDPAYQQVLLGIIIVLAVAVDAWARRTQK</sequence>
<feature type="transmembrane region" description="Helical" evidence="6">
    <location>
        <begin position="97"/>
        <end position="116"/>
    </location>
</feature>
<dbReference type="CDD" id="cd06579">
    <property type="entry name" value="TM_PBP1_transp_AraH_like"/>
    <property type="match status" value="1"/>
</dbReference>
<dbReference type="PANTHER" id="PTHR32196">
    <property type="entry name" value="ABC TRANSPORTER PERMEASE PROTEIN YPHD-RELATED-RELATED"/>
    <property type="match status" value="1"/>
</dbReference>